<dbReference type="Pfam" id="PF03960">
    <property type="entry name" value="ArsC"/>
    <property type="match status" value="1"/>
</dbReference>
<name>A0A075G0H6_9EURY</name>
<accession>A0A075G0H6</accession>
<gene>
    <name evidence="1" type="primary">ARSC1</name>
    <name evidence="1" type="synonym">arsC</name>
</gene>
<dbReference type="AlphaFoldDB" id="A0A075G0H6"/>
<sequence>MKLYHNPRCSKSRQTLDLVNNESPEIVLYLKNPLSKQQIKDLITRLKDPISELIRWGDKEAPNKPEHIDSGVIIDILVENPKLMQRPILDNGKVAIICRPPEKSLDLF</sequence>
<dbReference type="InterPro" id="IPR036249">
    <property type="entry name" value="Thioredoxin-like_sf"/>
</dbReference>
<dbReference type="SUPFAM" id="SSF52833">
    <property type="entry name" value="Thioredoxin-like"/>
    <property type="match status" value="1"/>
</dbReference>
<evidence type="ECO:0000313" key="1">
    <source>
        <dbReference type="EMBL" id="AIE95382.1"/>
    </source>
</evidence>
<reference evidence="1" key="1">
    <citation type="journal article" date="2014" name="Genome Biol. Evol.">
        <title>Pangenome evidence for extensive interdomain horizontal transfer affecting lineage core and shell genes in uncultured planktonic thaumarchaeota and euryarchaeota.</title>
        <authorList>
            <person name="Deschamps P."/>
            <person name="Zivanovic Y."/>
            <person name="Moreira D."/>
            <person name="Rodriguez-Valera F."/>
            <person name="Lopez-Garcia P."/>
        </authorList>
    </citation>
    <scope>NUCLEOTIDE SEQUENCE</scope>
</reference>
<dbReference type="EMBL" id="KF900449">
    <property type="protein sequence ID" value="AIE95382.1"/>
    <property type="molecule type" value="Genomic_DNA"/>
</dbReference>
<dbReference type="EC" id="1.20.4.1" evidence="1"/>
<organism evidence="1">
    <name type="scientific">uncultured marine group II/III euryarchaeote AD1000_65_C10</name>
    <dbReference type="NCBI Taxonomy" id="1457794"/>
    <lineage>
        <taxon>Archaea</taxon>
        <taxon>Methanobacteriati</taxon>
        <taxon>Methanobacteriota</taxon>
        <taxon>environmental samples</taxon>
    </lineage>
</organism>
<proteinExistence type="predicted"/>
<keyword evidence="1" id="KW-0560">Oxidoreductase</keyword>
<dbReference type="GO" id="GO:0008794">
    <property type="term" value="F:arsenate reductase (glutaredoxin) activity"/>
    <property type="evidence" value="ECO:0007669"/>
    <property type="project" value="UniProtKB-EC"/>
</dbReference>
<protein>
    <submittedName>
        <fullName evidence="1">Arsenate reductase (ARSC1, arsC)</fullName>
        <ecNumber evidence="1">1.20.4.1</ecNumber>
    </submittedName>
</protein>
<dbReference type="PANTHER" id="PTHR30041:SF4">
    <property type="entry name" value="ARSENATE REDUCTASE"/>
    <property type="match status" value="1"/>
</dbReference>
<dbReference type="PANTHER" id="PTHR30041">
    <property type="entry name" value="ARSENATE REDUCTASE"/>
    <property type="match status" value="1"/>
</dbReference>
<dbReference type="InterPro" id="IPR006660">
    <property type="entry name" value="Arsenate_reductase-like"/>
</dbReference>
<dbReference type="Gene3D" id="3.40.30.10">
    <property type="entry name" value="Glutaredoxin"/>
    <property type="match status" value="1"/>
</dbReference>
<dbReference type="PROSITE" id="PS51353">
    <property type="entry name" value="ARSC"/>
    <property type="match status" value="1"/>
</dbReference>